<evidence type="ECO:0000313" key="2">
    <source>
        <dbReference type="EMBL" id="CAI8034682.1"/>
    </source>
</evidence>
<feature type="region of interest" description="Disordered" evidence="1">
    <location>
        <begin position="136"/>
        <end position="160"/>
    </location>
</feature>
<proteinExistence type="predicted"/>
<evidence type="ECO:0000313" key="3">
    <source>
        <dbReference type="Proteomes" id="UP001174909"/>
    </source>
</evidence>
<comment type="caution">
    <text evidence="2">The sequence shown here is derived from an EMBL/GenBank/DDBJ whole genome shotgun (WGS) entry which is preliminary data.</text>
</comment>
<dbReference type="EMBL" id="CASHTH010002751">
    <property type="protein sequence ID" value="CAI8034682.1"/>
    <property type="molecule type" value="Genomic_DNA"/>
</dbReference>
<dbReference type="AlphaFoldDB" id="A0AA35SST0"/>
<sequence>MRECSVDWLNLDPISILLICLFHFFPTTCSELPPCRVLLYQTVPLALSPTQGPLTTPASLSTVPTLLSTSTPKSRPECTRPCLLQPAPGRRRAWRRRLPPEERGDLILGTVAECISLSDRIRTLPLRMRWSTFRSQEGAGPAGVTPPPRCQGAETLCTWD</sequence>
<protein>
    <submittedName>
        <fullName evidence="2">Uncharacterized protein</fullName>
    </submittedName>
</protein>
<gene>
    <name evidence="2" type="ORF">GBAR_LOCUS19502</name>
</gene>
<organism evidence="2 3">
    <name type="scientific">Geodia barretti</name>
    <name type="common">Barrett's horny sponge</name>
    <dbReference type="NCBI Taxonomy" id="519541"/>
    <lineage>
        <taxon>Eukaryota</taxon>
        <taxon>Metazoa</taxon>
        <taxon>Porifera</taxon>
        <taxon>Demospongiae</taxon>
        <taxon>Heteroscleromorpha</taxon>
        <taxon>Tetractinellida</taxon>
        <taxon>Astrophorina</taxon>
        <taxon>Geodiidae</taxon>
        <taxon>Geodia</taxon>
    </lineage>
</organism>
<evidence type="ECO:0000256" key="1">
    <source>
        <dbReference type="SAM" id="MobiDB-lite"/>
    </source>
</evidence>
<name>A0AA35SST0_GEOBA</name>
<reference evidence="2" key="1">
    <citation type="submission" date="2023-03" db="EMBL/GenBank/DDBJ databases">
        <authorList>
            <person name="Steffen K."/>
            <person name="Cardenas P."/>
        </authorList>
    </citation>
    <scope>NUCLEOTIDE SEQUENCE</scope>
</reference>
<dbReference type="Proteomes" id="UP001174909">
    <property type="component" value="Unassembled WGS sequence"/>
</dbReference>
<keyword evidence="3" id="KW-1185">Reference proteome</keyword>
<accession>A0AA35SST0</accession>